<evidence type="ECO:0000256" key="3">
    <source>
        <dbReference type="ARBA" id="ARBA00022692"/>
    </source>
</evidence>
<dbReference type="PANTHER" id="PTHR13317">
    <property type="entry name" value="TRANSMEMBRANE ANTERIOR POSTERIOR TRANSFORMATION PROTEIN 1 HOMOLOG"/>
    <property type="match status" value="1"/>
</dbReference>
<dbReference type="InterPro" id="IPR008010">
    <property type="entry name" value="Tatp1"/>
</dbReference>
<dbReference type="GO" id="GO:0005789">
    <property type="term" value="C:endoplasmic reticulum membrane"/>
    <property type="evidence" value="ECO:0007669"/>
    <property type="project" value="TreeGrafter"/>
</dbReference>
<keyword evidence="8" id="KW-1185">Reference proteome</keyword>
<dbReference type="GO" id="GO:0045724">
    <property type="term" value="P:positive regulation of cilium assembly"/>
    <property type="evidence" value="ECO:0007669"/>
    <property type="project" value="TreeGrafter"/>
</dbReference>
<keyword evidence="5 6" id="KW-0472">Membrane</keyword>
<feature type="transmembrane region" description="Helical" evidence="6">
    <location>
        <begin position="81"/>
        <end position="103"/>
    </location>
</feature>
<accession>A0AAV7JFN7</accession>
<gene>
    <name evidence="7" type="ORF">LOD99_8672</name>
</gene>
<feature type="transmembrane region" description="Helical" evidence="6">
    <location>
        <begin position="262"/>
        <end position="280"/>
    </location>
</feature>
<dbReference type="GO" id="GO:0036064">
    <property type="term" value="C:ciliary basal body"/>
    <property type="evidence" value="ECO:0007669"/>
    <property type="project" value="TreeGrafter"/>
</dbReference>
<feature type="transmembrane region" description="Helical" evidence="6">
    <location>
        <begin position="239"/>
        <end position="256"/>
    </location>
</feature>
<evidence type="ECO:0000313" key="7">
    <source>
        <dbReference type="EMBL" id="KAI6647598.1"/>
    </source>
</evidence>
<dbReference type="Pfam" id="PF05346">
    <property type="entry name" value="DUF747"/>
    <property type="match status" value="1"/>
</dbReference>
<sequence>MQYLWPETNNEESEETNAEQEKIIVFLTIPYYLEKLISFGFIVCLDCFIFYFTLFPIRFVLSTLYICTKYIFGIQKKSSYYIHLFDTMRGLVLIISCLMLYYIDTSVVYHNLRGQSIIKSYVIFNMLEVIEKLMTSLGQDIYKAVFRFCVRFGKNEFENQNFLLFSIFYVLLFASFSIFHGFLILCQAVTLNIAMNSHNMALLTIMISNQFVELKGNVFRKFEEANLFQLACSDIRERLHVFIFLIIIIVRNLDQFAWNLDYFLDILPGVLLIFFSEWFLDWIKHAFIVKFNSIQSNFYQKCSLILTADLGASPTIITDHSLSLCKRMGLLCIPLQCVVCKIILESGTILQQSKSVIFLSIASAFVLKFILGYAVVRACRYKPLPRPRLRRNSNLSQLSSDSITSEEERSSYLIQDFPEDVQHSLRNRHPGATVKSNKSKKRALEEVGRFTLCSNAIV</sequence>
<protein>
    <submittedName>
        <fullName evidence="7">Uncharacterized protein</fullName>
    </submittedName>
</protein>
<evidence type="ECO:0000256" key="1">
    <source>
        <dbReference type="ARBA" id="ARBA00004141"/>
    </source>
</evidence>
<keyword evidence="3 6" id="KW-0812">Transmembrane</keyword>
<comment type="similarity">
    <text evidence="2">Belongs to the TAPT1 family.</text>
</comment>
<evidence type="ECO:0000256" key="2">
    <source>
        <dbReference type="ARBA" id="ARBA00008803"/>
    </source>
</evidence>
<name>A0AAV7JFN7_9METZ</name>
<organism evidence="7 8">
    <name type="scientific">Oopsacas minuta</name>
    <dbReference type="NCBI Taxonomy" id="111878"/>
    <lineage>
        <taxon>Eukaryota</taxon>
        <taxon>Metazoa</taxon>
        <taxon>Porifera</taxon>
        <taxon>Hexactinellida</taxon>
        <taxon>Hexasterophora</taxon>
        <taxon>Lyssacinosida</taxon>
        <taxon>Leucopsacidae</taxon>
        <taxon>Oopsacas</taxon>
    </lineage>
</organism>
<dbReference type="Proteomes" id="UP001165289">
    <property type="component" value="Unassembled WGS sequence"/>
</dbReference>
<evidence type="ECO:0000256" key="4">
    <source>
        <dbReference type="ARBA" id="ARBA00022989"/>
    </source>
</evidence>
<comment type="subcellular location">
    <subcellularLocation>
        <location evidence="1">Membrane</location>
        <topology evidence="1">Multi-pass membrane protein</topology>
    </subcellularLocation>
</comment>
<comment type="caution">
    <text evidence="7">The sequence shown here is derived from an EMBL/GenBank/DDBJ whole genome shotgun (WGS) entry which is preliminary data.</text>
</comment>
<keyword evidence="4 6" id="KW-1133">Transmembrane helix</keyword>
<dbReference type="EMBL" id="JAKMXF010000340">
    <property type="protein sequence ID" value="KAI6647598.1"/>
    <property type="molecule type" value="Genomic_DNA"/>
</dbReference>
<dbReference type="PANTHER" id="PTHR13317:SF4">
    <property type="entry name" value="TRANSMEMBRANE ANTERIOR POSTERIOR TRANSFORMATION PROTEIN 1 HOMOLOG"/>
    <property type="match status" value="1"/>
</dbReference>
<evidence type="ECO:0000256" key="5">
    <source>
        <dbReference type="ARBA" id="ARBA00023136"/>
    </source>
</evidence>
<feature type="transmembrane region" description="Helical" evidence="6">
    <location>
        <begin position="36"/>
        <end position="61"/>
    </location>
</feature>
<feature type="transmembrane region" description="Helical" evidence="6">
    <location>
        <begin position="162"/>
        <end position="185"/>
    </location>
</feature>
<feature type="transmembrane region" description="Helical" evidence="6">
    <location>
        <begin position="356"/>
        <end position="376"/>
    </location>
</feature>
<evidence type="ECO:0000256" key="6">
    <source>
        <dbReference type="SAM" id="Phobius"/>
    </source>
</evidence>
<proteinExistence type="inferred from homology"/>
<dbReference type="AlphaFoldDB" id="A0AAV7JFN7"/>
<reference evidence="7 8" key="1">
    <citation type="journal article" date="2023" name="BMC Biol.">
        <title>The compact genome of the sponge Oopsacas minuta (Hexactinellida) is lacking key metazoan core genes.</title>
        <authorList>
            <person name="Santini S."/>
            <person name="Schenkelaars Q."/>
            <person name="Jourda C."/>
            <person name="Duchesne M."/>
            <person name="Belahbib H."/>
            <person name="Rocher C."/>
            <person name="Selva M."/>
            <person name="Riesgo A."/>
            <person name="Vervoort M."/>
            <person name="Leys S.P."/>
            <person name="Kodjabachian L."/>
            <person name="Le Bivic A."/>
            <person name="Borchiellini C."/>
            <person name="Claverie J.M."/>
            <person name="Renard E."/>
        </authorList>
    </citation>
    <scope>NUCLEOTIDE SEQUENCE [LARGE SCALE GENOMIC DNA]</scope>
    <source>
        <strain evidence="7">SPO-2</strain>
    </source>
</reference>
<evidence type="ECO:0000313" key="8">
    <source>
        <dbReference type="Proteomes" id="UP001165289"/>
    </source>
</evidence>